<accession>L7KGW5</accession>
<evidence type="ECO:0000313" key="4">
    <source>
        <dbReference type="Proteomes" id="UP000010988"/>
    </source>
</evidence>
<reference evidence="3 4" key="1">
    <citation type="submission" date="2012-12" db="EMBL/GenBank/DDBJ databases">
        <title>Whole genome shotgun sequence of Gordonia aichiensis NBRC 108223.</title>
        <authorList>
            <person name="Isaki-Nakamura S."/>
            <person name="Hosoyama A."/>
            <person name="Tsuchikane K."/>
            <person name="Ando Y."/>
            <person name="Baba S."/>
            <person name="Ohji S."/>
            <person name="Hamada M."/>
            <person name="Tamura T."/>
            <person name="Yamazoe A."/>
            <person name="Yamazaki S."/>
            <person name="Fujita N."/>
        </authorList>
    </citation>
    <scope>NUCLEOTIDE SEQUENCE [LARGE SCALE GENOMIC DNA]</scope>
    <source>
        <strain evidence="3 4">NBRC 108223</strain>
    </source>
</reference>
<protein>
    <submittedName>
        <fullName evidence="3">Uncharacterized protein</fullName>
    </submittedName>
</protein>
<feature type="compositionally biased region" description="Basic residues" evidence="1">
    <location>
        <begin position="303"/>
        <end position="324"/>
    </location>
</feature>
<evidence type="ECO:0000256" key="1">
    <source>
        <dbReference type="SAM" id="MobiDB-lite"/>
    </source>
</evidence>
<feature type="chain" id="PRO_5038434579" evidence="2">
    <location>
        <begin position="24"/>
        <end position="324"/>
    </location>
</feature>
<name>L7KGW5_9ACTN</name>
<feature type="region of interest" description="Disordered" evidence="1">
    <location>
        <begin position="259"/>
        <end position="324"/>
    </location>
</feature>
<dbReference type="STRING" id="1220583.GOACH_04_01270"/>
<gene>
    <name evidence="3" type="ORF">GOACH_04_01270</name>
</gene>
<evidence type="ECO:0000313" key="3">
    <source>
        <dbReference type="EMBL" id="GAC47731.1"/>
    </source>
</evidence>
<dbReference type="EMBL" id="BANR01000004">
    <property type="protein sequence ID" value="GAC47731.1"/>
    <property type="molecule type" value="Genomic_DNA"/>
</dbReference>
<feature type="compositionally biased region" description="Basic residues" evidence="1">
    <location>
        <begin position="267"/>
        <end position="276"/>
    </location>
</feature>
<dbReference type="Proteomes" id="UP000010988">
    <property type="component" value="Unassembled WGS sequence"/>
</dbReference>
<evidence type="ECO:0000256" key="2">
    <source>
        <dbReference type="SAM" id="SignalP"/>
    </source>
</evidence>
<sequence>MMNAAVRPRASMMALAGVSVASAAVIGAVPSMSQAATYAAAPVVTAQHTTAVAAVTQFGAATPAADANPLEIYQTVIAKAQAAIEKLQKSAPKAEYPILNQLLANQAALVDGVINGAVAGEWKQVEAPDFSSLENQLKAILDGFDVAATTIQTNLTKALEEQLPSLLDAVTRSLSNGDIEGAMNNLLMAVISPVYALIKPGGKGGATASLLQILNIPLNAGLIAAGAIPNADIANALSQPLKNTSKVLDVVLKSDFNYIGMGPHQPGGRRTRRLRSRSAERGRRAGRQRPGGCIDRPDPSARNHARRLPARRLRTEHRRPGGLR</sequence>
<organism evidence="3 4">
    <name type="scientific">Gordonia aichiensis NBRC 108223</name>
    <dbReference type="NCBI Taxonomy" id="1220583"/>
    <lineage>
        <taxon>Bacteria</taxon>
        <taxon>Bacillati</taxon>
        <taxon>Actinomycetota</taxon>
        <taxon>Actinomycetes</taxon>
        <taxon>Mycobacteriales</taxon>
        <taxon>Gordoniaceae</taxon>
        <taxon>Gordonia</taxon>
    </lineage>
</organism>
<keyword evidence="4" id="KW-1185">Reference proteome</keyword>
<keyword evidence="2" id="KW-0732">Signal</keyword>
<feature type="signal peptide" evidence="2">
    <location>
        <begin position="1"/>
        <end position="23"/>
    </location>
</feature>
<comment type="caution">
    <text evidence="3">The sequence shown here is derived from an EMBL/GenBank/DDBJ whole genome shotgun (WGS) entry which is preliminary data.</text>
</comment>
<proteinExistence type="predicted"/>
<dbReference type="AlphaFoldDB" id="L7KGW5"/>